<dbReference type="eggNOG" id="COG5001">
    <property type="taxonomic scope" value="Bacteria"/>
</dbReference>
<dbReference type="KEGG" id="shl:Shal_2411"/>
<evidence type="ECO:0000259" key="2">
    <source>
        <dbReference type="PROSITE" id="PS50887"/>
    </source>
</evidence>
<dbReference type="InterPro" id="IPR035965">
    <property type="entry name" value="PAS-like_dom_sf"/>
</dbReference>
<dbReference type="InterPro" id="IPR043128">
    <property type="entry name" value="Rev_trsase/Diguanyl_cyclase"/>
</dbReference>
<dbReference type="NCBIfam" id="TIGR00229">
    <property type="entry name" value="sensory_box"/>
    <property type="match status" value="1"/>
</dbReference>
<dbReference type="SUPFAM" id="SSF55073">
    <property type="entry name" value="Nucleotide cyclase"/>
    <property type="match status" value="1"/>
</dbReference>
<feature type="domain" description="PAS" evidence="1">
    <location>
        <begin position="22"/>
        <end position="73"/>
    </location>
</feature>
<dbReference type="PANTHER" id="PTHR44757:SF2">
    <property type="entry name" value="BIOFILM ARCHITECTURE MAINTENANCE PROTEIN MBAA"/>
    <property type="match status" value="1"/>
</dbReference>
<dbReference type="InterPro" id="IPR029787">
    <property type="entry name" value="Nucleotide_cyclase"/>
</dbReference>
<evidence type="ECO:0000313" key="4">
    <source>
        <dbReference type="Proteomes" id="UP000001317"/>
    </source>
</evidence>
<keyword evidence="4" id="KW-1185">Reference proteome</keyword>
<organism evidence="3 4">
    <name type="scientific">Shewanella halifaxensis (strain HAW-EB4)</name>
    <dbReference type="NCBI Taxonomy" id="458817"/>
    <lineage>
        <taxon>Bacteria</taxon>
        <taxon>Pseudomonadati</taxon>
        <taxon>Pseudomonadota</taxon>
        <taxon>Gammaproteobacteria</taxon>
        <taxon>Alteromonadales</taxon>
        <taxon>Shewanellaceae</taxon>
        <taxon>Shewanella</taxon>
    </lineage>
</organism>
<dbReference type="EMBL" id="CP000931">
    <property type="protein sequence ID" value="ABZ76969.1"/>
    <property type="molecule type" value="Genomic_DNA"/>
</dbReference>
<dbReference type="Gene3D" id="3.30.70.270">
    <property type="match status" value="1"/>
</dbReference>
<dbReference type="SUPFAM" id="SSF55785">
    <property type="entry name" value="PYP-like sensor domain (PAS domain)"/>
    <property type="match status" value="1"/>
</dbReference>
<dbReference type="InterPro" id="IPR000014">
    <property type="entry name" value="PAS"/>
</dbReference>
<dbReference type="Proteomes" id="UP000001317">
    <property type="component" value="Chromosome"/>
</dbReference>
<dbReference type="InterPro" id="IPR052155">
    <property type="entry name" value="Biofilm_reg_signaling"/>
</dbReference>
<dbReference type="CDD" id="cd01949">
    <property type="entry name" value="GGDEF"/>
    <property type="match status" value="1"/>
</dbReference>
<dbReference type="CDD" id="cd00130">
    <property type="entry name" value="PAS"/>
    <property type="match status" value="1"/>
</dbReference>
<reference evidence="3" key="1">
    <citation type="submission" date="2008-01" db="EMBL/GenBank/DDBJ databases">
        <title>Complete sequence of Shewanella halifaxensis HAW-EB4.</title>
        <authorList>
            <consortium name="US DOE Joint Genome Institute"/>
            <person name="Copeland A."/>
            <person name="Lucas S."/>
            <person name="Lapidus A."/>
            <person name="Glavina del Rio T."/>
            <person name="Dalin E."/>
            <person name="Tice H."/>
            <person name="Bruce D."/>
            <person name="Goodwin L."/>
            <person name="Pitluck S."/>
            <person name="Sims D."/>
            <person name="Brettin T."/>
            <person name="Detter J.C."/>
            <person name="Han C."/>
            <person name="Kuske C.R."/>
            <person name="Schmutz J."/>
            <person name="Larimer F."/>
            <person name="Land M."/>
            <person name="Hauser L."/>
            <person name="Kyrpides N."/>
            <person name="Kim E."/>
            <person name="Zhao J.-S."/>
            <person name="Richardson P."/>
        </authorList>
    </citation>
    <scope>NUCLEOTIDE SEQUENCE [LARGE SCALE GENOMIC DNA]</scope>
    <source>
        <strain evidence="3">HAW-EB4</strain>
    </source>
</reference>
<dbReference type="Gene3D" id="3.30.450.20">
    <property type="entry name" value="PAS domain"/>
    <property type="match status" value="1"/>
</dbReference>
<protein>
    <submittedName>
        <fullName evidence="3">Diguanylate cyclase with PAS/PAC sensor</fullName>
    </submittedName>
</protein>
<dbReference type="SMART" id="SM00091">
    <property type="entry name" value="PAS"/>
    <property type="match status" value="1"/>
</dbReference>
<dbReference type="InterPro" id="IPR000160">
    <property type="entry name" value="GGDEF_dom"/>
</dbReference>
<dbReference type="Pfam" id="PF00990">
    <property type="entry name" value="GGDEF"/>
    <property type="match status" value="1"/>
</dbReference>
<dbReference type="RefSeq" id="WP_012277497.1">
    <property type="nucleotide sequence ID" value="NC_010334.1"/>
</dbReference>
<dbReference type="AlphaFoldDB" id="B0TJH3"/>
<gene>
    <name evidence="3" type="ordered locus">Shal_2411</name>
</gene>
<proteinExistence type="predicted"/>
<accession>B0TJH3</accession>
<dbReference type="HOGENOM" id="CLU_882485_0_0_6"/>
<sequence length="315" mass="35515">MSEAKDLLIASLTAENEALREKSRLLKTILSNAPLLISAKDTSGNILFTNPQFKLLEGPAPEDYVNRNVYELFPKNIADELWNNDLRAQNSVDPIHVEEQVQHKDGNIHSYHTTKFRLLGKADEVIGTCAISIDISHAKKHEFDAYHDSLSGLHNYRYFVENLPRDIARAKRSNKFLNVVLIDLDSFKTINDNLGHDQGNTVLIAVAKALKELFHRPDDKYMRIGGDEFALIFMSNDIDSARNIITQVHTNINHAIEIILGNTGLICTNSIGAKCFKPDETADFDTVYKLIDDALYKVKKNGKNSIHVFGDILER</sequence>
<dbReference type="OrthoDB" id="73375at2"/>
<dbReference type="SMART" id="SM00267">
    <property type="entry name" value="GGDEF"/>
    <property type="match status" value="1"/>
</dbReference>
<dbReference type="InterPro" id="IPR013656">
    <property type="entry name" value="PAS_4"/>
</dbReference>
<dbReference type="NCBIfam" id="TIGR00254">
    <property type="entry name" value="GGDEF"/>
    <property type="match status" value="1"/>
</dbReference>
<name>B0TJH3_SHEHH</name>
<dbReference type="PROSITE" id="PS50887">
    <property type="entry name" value="GGDEF"/>
    <property type="match status" value="1"/>
</dbReference>
<feature type="domain" description="GGDEF" evidence="2">
    <location>
        <begin position="175"/>
        <end position="311"/>
    </location>
</feature>
<evidence type="ECO:0000259" key="1">
    <source>
        <dbReference type="PROSITE" id="PS50112"/>
    </source>
</evidence>
<dbReference type="STRING" id="458817.Shal_2411"/>
<evidence type="ECO:0000313" key="3">
    <source>
        <dbReference type="EMBL" id="ABZ76969.1"/>
    </source>
</evidence>
<dbReference type="PROSITE" id="PS50112">
    <property type="entry name" value="PAS"/>
    <property type="match status" value="1"/>
</dbReference>
<dbReference type="PANTHER" id="PTHR44757">
    <property type="entry name" value="DIGUANYLATE CYCLASE DGCP"/>
    <property type="match status" value="1"/>
</dbReference>
<dbReference type="Pfam" id="PF08448">
    <property type="entry name" value="PAS_4"/>
    <property type="match status" value="1"/>
</dbReference>